<dbReference type="SUPFAM" id="SSF55620">
    <property type="entry name" value="Tetrahydrobiopterin biosynthesis enzymes-like"/>
    <property type="match status" value="1"/>
</dbReference>
<evidence type="ECO:0000256" key="6">
    <source>
        <dbReference type="ARBA" id="ARBA00048807"/>
    </source>
</evidence>
<evidence type="ECO:0000256" key="3">
    <source>
        <dbReference type="ARBA" id="ARBA00012982"/>
    </source>
</evidence>
<proteinExistence type="inferred from homology"/>
<evidence type="ECO:0000256" key="5">
    <source>
        <dbReference type="ARBA" id="ARBA00031449"/>
    </source>
</evidence>
<dbReference type="GO" id="GO:0070497">
    <property type="term" value="F:6-carboxytetrahydropterin synthase activity"/>
    <property type="evidence" value="ECO:0007669"/>
    <property type="project" value="UniProtKB-EC"/>
</dbReference>
<evidence type="ECO:0000256" key="2">
    <source>
        <dbReference type="ARBA" id="ARBA00008900"/>
    </source>
</evidence>
<accession>A0A318XJK5</accession>
<dbReference type="EC" id="4.1.2.50" evidence="3"/>
<dbReference type="OrthoDB" id="2060872at2"/>
<dbReference type="InterPro" id="IPR038418">
    <property type="entry name" value="6-PTP_synth/QueD_sf"/>
</dbReference>
<evidence type="ECO:0000313" key="7">
    <source>
        <dbReference type="EMBL" id="PYG85019.1"/>
    </source>
</evidence>
<comment type="similarity">
    <text evidence="2">Belongs to the PTPS family. QueD subfamily.</text>
</comment>
<name>A0A318XJK5_9FIRM</name>
<dbReference type="InterPro" id="IPR007115">
    <property type="entry name" value="6-PTP_synth/QueD"/>
</dbReference>
<comment type="caution">
    <text evidence="7">The sequence shown here is derived from an EMBL/GenBank/DDBJ whole genome shotgun (WGS) entry which is preliminary data.</text>
</comment>
<comment type="pathway">
    <text evidence="1">Purine metabolism; 7-cyano-7-deazaguanine biosynthesis.</text>
</comment>
<evidence type="ECO:0000256" key="4">
    <source>
        <dbReference type="ARBA" id="ARBA00018141"/>
    </source>
</evidence>
<evidence type="ECO:0000313" key="8">
    <source>
        <dbReference type="Proteomes" id="UP000248132"/>
    </source>
</evidence>
<evidence type="ECO:0000256" key="1">
    <source>
        <dbReference type="ARBA" id="ARBA00005061"/>
    </source>
</evidence>
<dbReference type="Gene3D" id="3.30.479.10">
    <property type="entry name" value="6-pyruvoyl tetrahydropterin synthase/QueD"/>
    <property type="match status" value="1"/>
</dbReference>
<sequence length="132" mass="15534">MFEGYKLKYRLNAKHSLLSDTENIHPHTFEISLFIEQGSKYKQVSFNALDKIVKPFLFRYQNSYLNNIPPFNMLEPTIENMGETFYEELKTILNSKKFNLIQLEISETPLRVYLISDRLMFSSITRAINSAI</sequence>
<dbReference type="Pfam" id="PF01242">
    <property type="entry name" value="PTPS"/>
    <property type="match status" value="1"/>
</dbReference>
<dbReference type="NCBIfam" id="TIGR03112">
    <property type="entry name" value="6_pyr_pter_rel"/>
    <property type="match status" value="1"/>
</dbReference>
<dbReference type="RefSeq" id="WP_110463335.1">
    <property type="nucleotide sequence ID" value="NZ_QKMR01000026.1"/>
</dbReference>
<dbReference type="Proteomes" id="UP000248132">
    <property type="component" value="Unassembled WGS sequence"/>
</dbReference>
<dbReference type="InterPro" id="IPR017543">
    <property type="entry name" value="6-PTP_synth-rel_bac"/>
</dbReference>
<dbReference type="UniPathway" id="UPA00391"/>
<dbReference type="EMBL" id="QKMR01000026">
    <property type="protein sequence ID" value="PYG85019.1"/>
    <property type="molecule type" value="Genomic_DNA"/>
</dbReference>
<comment type="catalytic activity">
    <reaction evidence="6">
        <text>7,8-dihydroneopterin 3'-triphosphate + H2O = 6-carboxy-5,6,7,8-tetrahydropterin + triphosphate + acetaldehyde + 2 H(+)</text>
        <dbReference type="Rhea" id="RHEA:27966"/>
        <dbReference type="ChEBI" id="CHEBI:15343"/>
        <dbReference type="ChEBI" id="CHEBI:15377"/>
        <dbReference type="ChEBI" id="CHEBI:15378"/>
        <dbReference type="ChEBI" id="CHEBI:18036"/>
        <dbReference type="ChEBI" id="CHEBI:58462"/>
        <dbReference type="ChEBI" id="CHEBI:61032"/>
        <dbReference type="EC" id="4.1.2.50"/>
    </reaction>
</comment>
<keyword evidence="8" id="KW-1185">Reference proteome</keyword>
<organism evidence="7 8">
    <name type="scientific">Ruminiclostridium sufflavum DSM 19573</name>
    <dbReference type="NCBI Taxonomy" id="1121337"/>
    <lineage>
        <taxon>Bacteria</taxon>
        <taxon>Bacillati</taxon>
        <taxon>Bacillota</taxon>
        <taxon>Clostridia</taxon>
        <taxon>Eubacteriales</taxon>
        <taxon>Oscillospiraceae</taxon>
        <taxon>Ruminiclostridium</taxon>
    </lineage>
</organism>
<reference evidence="7 8" key="1">
    <citation type="submission" date="2018-06" db="EMBL/GenBank/DDBJ databases">
        <title>Genomic Encyclopedia of Type Strains, Phase I: the one thousand microbial genomes (KMG-I) project.</title>
        <authorList>
            <person name="Kyrpides N."/>
        </authorList>
    </citation>
    <scope>NUCLEOTIDE SEQUENCE [LARGE SCALE GENOMIC DNA]</scope>
    <source>
        <strain evidence="7 8">DSM 19573</strain>
    </source>
</reference>
<dbReference type="AlphaFoldDB" id="A0A318XJK5"/>
<protein>
    <recommendedName>
        <fullName evidence="4">6-carboxy-5,6,7,8-tetrahydropterin synthase</fullName>
        <ecNumber evidence="3">4.1.2.50</ecNumber>
    </recommendedName>
    <alternativeName>
        <fullName evidence="5">Queuosine biosynthesis protein QueD</fullName>
    </alternativeName>
</protein>
<gene>
    <name evidence="7" type="ORF">LY28_03379</name>
</gene>